<dbReference type="Proteomes" id="UP001155163">
    <property type="component" value="Unassembled WGS sequence"/>
</dbReference>
<name>A0ABT0JM67_9PSED</name>
<dbReference type="RefSeq" id="WP_268263166.1">
    <property type="nucleotide sequence ID" value="NZ_JALQCX010000047.1"/>
</dbReference>
<gene>
    <name evidence="1" type="ORF">M1B35_22895</name>
</gene>
<keyword evidence="2" id="KW-1185">Reference proteome</keyword>
<dbReference type="EMBL" id="JALQCX010000047">
    <property type="protein sequence ID" value="MCK9816894.1"/>
    <property type="molecule type" value="Genomic_DNA"/>
</dbReference>
<evidence type="ECO:0000313" key="1">
    <source>
        <dbReference type="EMBL" id="MCK9816894.1"/>
    </source>
</evidence>
<protein>
    <recommendedName>
        <fullName evidence="3">Aminoglycoside phosphotransferase domain-containing protein</fullName>
    </recommendedName>
</protein>
<evidence type="ECO:0000313" key="2">
    <source>
        <dbReference type="Proteomes" id="UP001155163"/>
    </source>
</evidence>
<dbReference type="SUPFAM" id="SSF56112">
    <property type="entry name" value="Protein kinase-like (PK-like)"/>
    <property type="match status" value="1"/>
</dbReference>
<comment type="caution">
    <text evidence="1">The sequence shown here is derived from an EMBL/GenBank/DDBJ whole genome shotgun (WGS) entry which is preliminary data.</text>
</comment>
<organism evidence="1 2">
    <name type="scientific">Pseudomonas morbosilactucae</name>
    <dbReference type="NCBI Taxonomy" id="2938197"/>
    <lineage>
        <taxon>Bacteria</taxon>
        <taxon>Pseudomonadati</taxon>
        <taxon>Pseudomonadota</taxon>
        <taxon>Gammaproteobacteria</taxon>
        <taxon>Pseudomonadales</taxon>
        <taxon>Pseudomonadaceae</taxon>
        <taxon>Pseudomonas</taxon>
    </lineage>
</organism>
<reference evidence="1 2" key="2">
    <citation type="journal article" date="2023" name="Plant Pathol.">
        <title>Dismantling and reorganizing Pseudomonas marginalis sensu#lato.</title>
        <authorList>
            <person name="Sawada H."/>
            <person name="Fujikawa T."/>
            <person name="Satou M."/>
        </authorList>
    </citation>
    <scope>NUCLEOTIDE SEQUENCE [LARGE SCALE GENOMIC DNA]</scope>
    <source>
        <strain evidence="1 2">MAFF 302046</strain>
    </source>
</reference>
<sequence>MLTGKLREYVVFYKRTALDFLCRIKNPYFVFVYVFIAGRSNEYVDHSWLNAQLLGRLMSLKGFRSFKLTGTGVLLLIGPDSVVKVPLGEAASHSLKQNFQNYKLLKNTSLSHYVAYNLEFLKGCYKMDLLSSANASADEVKSIIEDLRSFSETKELSSEFVAGKCAQGVDVLKRFTGEEVAVPGDILLHSSVMHGDLTEGNIMKSAENNNVLIDLDRFDFFGIDGIDELHFKVTQESVRRKCSFFESLSDMIAHEQQRGLLTVYLLHRVAVEHVEGVVLDRRYYEKALSLYKALKR</sequence>
<accession>A0ABT0JM67</accession>
<dbReference type="InterPro" id="IPR011009">
    <property type="entry name" value="Kinase-like_dom_sf"/>
</dbReference>
<reference evidence="1 2" key="1">
    <citation type="journal article" date="2022" name="Int. J. Syst. Evol. Microbiol.">
        <title>Pseudomonas aegrilactucae sp. nov. and Pseudomonas morbosilactucae sp. nov., pathogens causing bacterial rot of lettuce in Japan.</title>
        <authorList>
            <person name="Sawada H."/>
            <person name="Fujikawa T."/>
            <person name="Satou M."/>
        </authorList>
    </citation>
    <scope>NUCLEOTIDE SEQUENCE [LARGE SCALE GENOMIC DNA]</scope>
    <source>
        <strain evidence="1 2">MAFF 302046</strain>
    </source>
</reference>
<evidence type="ECO:0008006" key="3">
    <source>
        <dbReference type="Google" id="ProtNLM"/>
    </source>
</evidence>
<proteinExistence type="predicted"/>